<evidence type="ECO:0000313" key="4">
    <source>
        <dbReference type="Proteomes" id="UP000244811"/>
    </source>
</evidence>
<evidence type="ECO:0000256" key="1">
    <source>
        <dbReference type="SAM" id="Phobius"/>
    </source>
</evidence>
<gene>
    <name evidence="3" type="primary">MPC1_2</name>
    <name evidence="3" type="ORF">MACK_001335</name>
</gene>
<evidence type="ECO:0000256" key="2">
    <source>
        <dbReference type="SAM" id="SignalP"/>
    </source>
</evidence>
<organism evidence="3 4">
    <name type="scientific">Theileria orientalis</name>
    <dbReference type="NCBI Taxonomy" id="68886"/>
    <lineage>
        <taxon>Eukaryota</taxon>
        <taxon>Sar</taxon>
        <taxon>Alveolata</taxon>
        <taxon>Apicomplexa</taxon>
        <taxon>Aconoidasida</taxon>
        <taxon>Piroplasmida</taxon>
        <taxon>Theileriidae</taxon>
        <taxon>Theileria</taxon>
    </lineage>
</organism>
<accession>A0A976QV87</accession>
<evidence type="ECO:0000313" key="3">
    <source>
        <dbReference type="EMBL" id="UKK01982.2"/>
    </source>
</evidence>
<proteinExistence type="predicted"/>
<feature type="signal peptide" evidence="2">
    <location>
        <begin position="1"/>
        <end position="18"/>
    </location>
</feature>
<feature type="transmembrane region" description="Helical" evidence="1">
    <location>
        <begin position="240"/>
        <end position="263"/>
    </location>
</feature>
<dbReference type="EMBL" id="CP056071">
    <property type="protein sequence ID" value="UKK01982.2"/>
    <property type="molecule type" value="Genomic_DNA"/>
</dbReference>
<feature type="transmembrane region" description="Helical" evidence="1">
    <location>
        <begin position="141"/>
        <end position="165"/>
    </location>
</feature>
<dbReference type="AlphaFoldDB" id="A0A976QV87"/>
<protein>
    <submittedName>
        <fullName evidence="3">Brain protein 44-like</fullName>
    </submittedName>
</protein>
<keyword evidence="2" id="KW-0732">Signal</keyword>
<keyword evidence="1" id="KW-1133">Transmembrane helix</keyword>
<keyword evidence="1" id="KW-0472">Membrane</keyword>
<reference evidence="3" key="1">
    <citation type="submission" date="2022-07" db="EMBL/GenBank/DDBJ databases">
        <title>Evaluation of T. orientalis genome assembly methods using nanopore sequencing and analysis of variation between genomes.</title>
        <authorList>
            <person name="Yam J."/>
            <person name="Micallef M.L."/>
            <person name="Liu M."/>
            <person name="Djordjevic S.P."/>
            <person name="Bogema D.R."/>
            <person name="Jenkins C."/>
        </authorList>
    </citation>
    <scope>NUCLEOTIDE SEQUENCE</scope>
    <source>
        <strain evidence="3">Goon Nure</strain>
    </source>
</reference>
<keyword evidence="1" id="KW-0812">Transmembrane</keyword>
<feature type="chain" id="PRO_5036710817" evidence="2">
    <location>
        <begin position="19"/>
        <end position="441"/>
    </location>
</feature>
<name>A0A976QV87_THEOR</name>
<sequence length="441" mass="50160">MRSSLFYILLLYIQSISSKLINHGGVSLTTELMPHTEENKSLKYSRNNIYGLDRPSNENIFESENDQEGRVINKYKTLKEGSGSKNEHTNRTPTQIVRARTCMVCPFRMKSSVKKALKHSFRALKLFLVPSHFSKSGLLTLYFSTGLSTVLSVILVGVGLSENVFNELRGNWAFQGEMLKWNVETYTRLGMLLMSVDLLFRVVVLRLNLLKSLKDSNVFEKVNWMGTNLGSRDNTNMKKLFGALTNGFVLTKMGLMTVLHYLLMKSNWNTGAFIVDREASRSVTQAALGFLLFGLFEYAVDSLNSHSVSRLTNVEHLLEPLKFRSKELQRELSQELMDAFHRLPEFLQGLMKKRSRLFLKLINLNEGLKIVYSPDLETLFLLLNTVMAMYSNSAAGMYLVSWQYIASLVVDVLNDTEKSVLTGRGSDDTFDLLNPPTLNYF</sequence>
<dbReference type="Proteomes" id="UP000244811">
    <property type="component" value="Chromosome 2"/>
</dbReference>